<gene>
    <name evidence="2" type="ORF">ACFYNZ_02015</name>
</gene>
<accession>A0ABW6KK73</accession>
<evidence type="ECO:0000313" key="2">
    <source>
        <dbReference type="EMBL" id="MFE9168296.1"/>
    </source>
</evidence>
<feature type="region of interest" description="Disordered" evidence="1">
    <location>
        <begin position="150"/>
        <end position="181"/>
    </location>
</feature>
<organism evidence="2 3">
    <name type="scientific">Streptomyces kebangsaanensis</name>
    <dbReference type="NCBI Taxonomy" id="864058"/>
    <lineage>
        <taxon>Bacteria</taxon>
        <taxon>Bacillati</taxon>
        <taxon>Actinomycetota</taxon>
        <taxon>Actinomycetes</taxon>
        <taxon>Kitasatosporales</taxon>
        <taxon>Streptomycetaceae</taxon>
        <taxon>Streptomyces</taxon>
    </lineage>
</organism>
<dbReference type="Pfam" id="PF19457">
    <property type="entry name" value="DUF5994"/>
    <property type="match status" value="1"/>
</dbReference>
<reference evidence="2 3" key="1">
    <citation type="submission" date="2024-10" db="EMBL/GenBank/DDBJ databases">
        <title>The Natural Products Discovery Center: Release of the First 8490 Sequenced Strains for Exploring Actinobacteria Biosynthetic Diversity.</title>
        <authorList>
            <person name="Kalkreuter E."/>
            <person name="Kautsar S.A."/>
            <person name="Yang D."/>
            <person name="Bader C.D."/>
            <person name="Teijaro C.N."/>
            <person name="Fluegel L."/>
            <person name="Davis C.M."/>
            <person name="Simpson J.R."/>
            <person name="Lauterbach L."/>
            <person name="Steele A.D."/>
            <person name="Gui C."/>
            <person name="Meng S."/>
            <person name="Li G."/>
            <person name="Viehrig K."/>
            <person name="Ye F."/>
            <person name="Su P."/>
            <person name="Kiefer A.F."/>
            <person name="Nichols A."/>
            <person name="Cepeda A.J."/>
            <person name="Yan W."/>
            <person name="Fan B."/>
            <person name="Jiang Y."/>
            <person name="Adhikari A."/>
            <person name="Zheng C.-J."/>
            <person name="Schuster L."/>
            <person name="Cowan T.M."/>
            <person name="Smanski M.J."/>
            <person name="Chevrette M.G."/>
            <person name="De Carvalho L.P.S."/>
            <person name="Shen B."/>
        </authorList>
    </citation>
    <scope>NUCLEOTIDE SEQUENCE [LARGE SCALE GENOMIC DNA]</scope>
    <source>
        <strain evidence="2 3">NPDC007147</strain>
    </source>
</reference>
<comment type="caution">
    <text evidence="2">The sequence shown here is derived from an EMBL/GenBank/DDBJ whole genome shotgun (WGS) entry which is preliminary data.</text>
</comment>
<dbReference type="Proteomes" id="UP001601197">
    <property type="component" value="Unassembled WGS sequence"/>
</dbReference>
<evidence type="ECO:0000313" key="3">
    <source>
        <dbReference type="Proteomes" id="UP001601197"/>
    </source>
</evidence>
<name>A0ABW6KK73_9ACTN</name>
<protein>
    <submittedName>
        <fullName evidence="2">DUF5994 family protein</fullName>
    </submittedName>
</protein>
<dbReference type="RefSeq" id="WP_388342185.1">
    <property type="nucleotide sequence ID" value="NZ_JBIAFJ010000001.1"/>
</dbReference>
<sequence length="181" mass="18687">MEPSGTSAGGASPAGGHTYRMPLPRLSLTPDVSHGPLDGAWWPRCDALELELPSLVGSLEPGWGTTVHVTVDPAEWPDAPYTVMAPGRVITVEPAGPGSGAHSITLECGTVGRWVLLVVPPEESAGTAARLLAAADPALRLTASALLAAEEHRPAEDDVPEPIGPPGRTVERPVVPRGPNT</sequence>
<keyword evidence="3" id="KW-1185">Reference proteome</keyword>
<dbReference type="InterPro" id="IPR046036">
    <property type="entry name" value="DUF5994"/>
</dbReference>
<dbReference type="EMBL" id="JBIAFJ010000001">
    <property type="protein sequence ID" value="MFE9168296.1"/>
    <property type="molecule type" value="Genomic_DNA"/>
</dbReference>
<proteinExistence type="predicted"/>
<evidence type="ECO:0000256" key="1">
    <source>
        <dbReference type="SAM" id="MobiDB-lite"/>
    </source>
</evidence>